<name>A0AAE9A4R9_CAEBR</name>
<organism evidence="2 3">
    <name type="scientific">Caenorhabditis briggsae</name>
    <dbReference type="NCBI Taxonomy" id="6238"/>
    <lineage>
        <taxon>Eukaryota</taxon>
        <taxon>Metazoa</taxon>
        <taxon>Ecdysozoa</taxon>
        <taxon>Nematoda</taxon>
        <taxon>Chromadorea</taxon>
        <taxon>Rhabditida</taxon>
        <taxon>Rhabditina</taxon>
        <taxon>Rhabditomorpha</taxon>
        <taxon>Rhabditoidea</taxon>
        <taxon>Rhabditidae</taxon>
        <taxon>Peloderinae</taxon>
        <taxon>Caenorhabditis</taxon>
    </lineage>
</organism>
<protein>
    <submittedName>
        <fullName evidence="2">Uncharacterized protein</fullName>
    </submittedName>
</protein>
<accession>A0AAE9A4R9</accession>
<evidence type="ECO:0000256" key="1">
    <source>
        <dbReference type="SAM" id="MobiDB-lite"/>
    </source>
</evidence>
<sequence length="102" mass="11547">MSSRSPSPPKITLQQDEMSQSAEQLLDELSKKLVDEVIPAAQKEAESERQHQKTPPSSLNDSYAEEVLGEERKLINTDDSSQNVNKFVYSMDFRNLIVIHSL</sequence>
<gene>
    <name evidence="2" type="ORF">L3Y34_009189</name>
</gene>
<proteinExistence type="predicted"/>
<evidence type="ECO:0000313" key="2">
    <source>
        <dbReference type="EMBL" id="ULT91406.1"/>
    </source>
</evidence>
<feature type="region of interest" description="Disordered" evidence="1">
    <location>
        <begin position="1"/>
        <end position="22"/>
    </location>
</feature>
<dbReference type="Proteomes" id="UP000827892">
    <property type="component" value="Chromosome V"/>
</dbReference>
<feature type="compositionally biased region" description="Polar residues" evidence="1">
    <location>
        <begin position="12"/>
        <end position="22"/>
    </location>
</feature>
<reference evidence="2 3" key="1">
    <citation type="submission" date="2022-02" db="EMBL/GenBank/DDBJ databases">
        <title>Chromosome-level reference genomes for two strains of Caenorhabditis briggsae: an improved platform for comparative genomics.</title>
        <authorList>
            <person name="Stevens L."/>
            <person name="Andersen E.C."/>
        </authorList>
    </citation>
    <scope>NUCLEOTIDE SEQUENCE [LARGE SCALE GENOMIC DNA]</scope>
    <source>
        <strain evidence="2">QX1410_ONT</strain>
        <tissue evidence="2">Whole-organism</tissue>
    </source>
</reference>
<evidence type="ECO:0000313" key="3">
    <source>
        <dbReference type="Proteomes" id="UP000827892"/>
    </source>
</evidence>
<dbReference type="AlphaFoldDB" id="A0AAE9A4R9"/>
<feature type="region of interest" description="Disordered" evidence="1">
    <location>
        <begin position="40"/>
        <end position="63"/>
    </location>
</feature>
<dbReference type="EMBL" id="CP090895">
    <property type="protein sequence ID" value="ULT91406.1"/>
    <property type="molecule type" value="Genomic_DNA"/>
</dbReference>